<protein>
    <recommendedName>
        <fullName evidence="4">SH3 domain-containing protein</fullName>
    </recommendedName>
</protein>
<dbReference type="HOGENOM" id="CLU_674726_0_0_1"/>
<organism evidence="5 6">
    <name type="scientific">Tulasnella calospora MUT 4182</name>
    <dbReference type="NCBI Taxonomy" id="1051891"/>
    <lineage>
        <taxon>Eukaryota</taxon>
        <taxon>Fungi</taxon>
        <taxon>Dikarya</taxon>
        <taxon>Basidiomycota</taxon>
        <taxon>Agaricomycotina</taxon>
        <taxon>Agaricomycetes</taxon>
        <taxon>Cantharellales</taxon>
        <taxon>Tulasnellaceae</taxon>
        <taxon>Tulasnella</taxon>
    </lineage>
</organism>
<reference evidence="5 6" key="1">
    <citation type="submission" date="2014-04" db="EMBL/GenBank/DDBJ databases">
        <authorList>
            <consortium name="DOE Joint Genome Institute"/>
            <person name="Kuo A."/>
            <person name="Girlanda M."/>
            <person name="Perotto S."/>
            <person name="Kohler A."/>
            <person name="Nagy L.G."/>
            <person name="Floudas D."/>
            <person name="Copeland A."/>
            <person name="Barry K.W."/>
            <person name="Cichocki N."/>
            <person name="Veneault-Fourrey C."/>
            <person name="LaButti K."/>
            <person name="Lindquist E.A."/>
            <person name="Lipzen A."/>
            <person name="Lundell T."/>
            <person name="Morin E."/>
            <person name="Murat C."/>
            <person name="Sun H."/>
            <person name="Tunlid A."/>
            <person name="Henrissat B."/>
            <person name="Grigoriev I.V."/>
            <person name="Hibbett D.S."/>
            <person name="Martin F."/>
            <person name="Nordberg H.P."/>
            <person name="Cantor M.N."/>
            <person name="Hua S.X."/>
        </authorList>
    </citation>
    <scope>NUCLEOTIDE SEQUENCE [LARGE SCALE GENOMIC DNA]</scope>
    <source>
        <strain evidence="5 6">MUT 4182</strain>
    </source>
</reference>
<dbReference type="Proteomes" id="UP000054248">
    <property type="component" value="Unassembled WGS sequence"/>
</dbReference>
<evidence type="ECO:0000256" key="3">
    <source>
        <dbReference type="SAM" id="MobiDB-lite"/>
    </source>
</evidence>
<feature type="region of interest" description="Disordered" evidence="3">
    <location>
        <begin position="91"/>
        <end position="120"/>
    </location>
</feature>
<dbReference type="Gene3D" id="2.30.30.40">
    <property type="entry name" value="SH3 Domains"/>
    <property type="match status" value="1"/>
</dbReference>
<name>A0A0C3QLA6_9AGAM</name>
<dbReference type="AlphaFoldDB" id="A0A0C3QLA6"/>
<reference evidence="6" key="2">
    <citation type="submission" date="2015-01" db="EMBL/GenBank/DDBJ databases">
        <title>Evolutionary Origins and Diversification of the Mycorrhizal Mutualists.</title>
        <authorList>
            <consortium name="DOE Joint Genome Institute"/>
            <consortium name="Mycorrhizal Genomics Consortium"/>
            <person name="Kohler A."/>
            <person name="Kuo A."/>
            <person name="Nagy L.G."/>
            <person name="Floudas D."/>
            <person name="Copeland A."/>
            <person name="Barry K.W."/>
            <person name="Cichocki N."/>
            <person name="Veneault-Fourrey C."/>
            <person name="LaButti K."/>
            <person name="Lindquist E.A."/>
            <person name="Lipzen A."/>
            <person name="Lundell T."/>
            <person name="Morin E."/>
            <person name="Murat C."/>
            <person name="Riley R."/>
            <person name="Ohm R."/>
            <person name="Sun H."/>
            <person name="Tunlid A."/>
            <person name="Henrissat B."/>
            <person name="Grigoriev I.V."/>
            <person name="Hibbett D.S."/>
            <person name="Martin F."/>
        </authorList>
    </citation>
    <scope>NUCLEOTIDE SEQUENCE [LARGE SCALE GENOMIC DNA]</scope>
    <source>
        <strain evidence="6">MUT 4182</strain>
    </source>
</reference>
<feature type="compositionally biased region" description="Polar residues" evidence="3">
    <location>
        <begin position="108"/>
        <end position="120"/>
    </location>
</feature>
<dbReference type="InterPro" id="IPR036028">
    <property type="entry name" value="SH3-like_dom_sf"/>
</dbReference>
<feature type="compositionally biased region" description="Polar residues" evidence="3">
    <location>
        <begin position="233"/>
        <end position="244"/>
    </location>
</feature>
<keyword evidence="1 2" id="KW-0728">SH3 domain</keyword>
<feature type="compositionally biased region" description="Basic and acidic residues" evidence="3">
    <location>
        <begin position="323"/>
        <end position="335"/>
    </location>
</feature>
<feature type="region of interest" description="Disordered" evidence="3">
    <location>
        <begin position="230"/>
        <end position="259"/>
    </location>
</feature>
<evidence type="ECO:0000256" key="1">
    <source>
        <dbReference type="ARBA" id="ARBA00022443"/>
    </source>
</evidence>
<accession>A0A0C3QLA6</accession>
<feature type="region of interest" description="Disordered" evidence="3">
    <location>
        <begin position="156"/>
        <end position="198"/>
    </location>
</feature>
<feature type="region of interest" description="Disordered" evidence="3">
    <location>
        <begin position="323"/>
        <end position="344"/>
    </location>
</feature>
<dbReference type="STRING" id="1051891.A0A0C3QLA6"/>
<feature type="region of interest" description="Disordered" evidence="3">
    <location>
        <begin position="1"/>
        <end position="79"/>
    </location>
</feature>
<dbReference type="EMBL" id="KN822948">
    <property type="protein sequence ID" value="KIO33495.1"/>
    <property type="molecule type" value="Genomic_DNA"/>
</dbReference>
<dbReference type="CDD" id="cd00174">
    <property type="entry name" value="SH3"/>
    <property type="match status" value="1"/>
</dbReference>
<evidence type="ECO:0000256" key="2">
    <source>
        <dbReference type="PROSITE-ProRule" id="PRU00192"/>
    </source>
</evidence>
<gene>
    <name evidence="5" type="ORF">M407DRAFT_233130</name>
</gene>
<dbReference type="InterPro" id="IPR001452">
    <property type="entry name" value="SH3_domain"/>
</dbReference>
<dbReference type="PROSITE" id="PS50002">
    <property type="entry name" value="SH3"/>
    <property type="match status" value="1"/>
</dbReference>
<dbReference type="SMART" id="SM00326">
    <property type="entry name" value="SH3"/>
    <property type="match status" value="1"/>
</dbReference>
<feature type="domain" description="SH3" evidence="4">
    <location>
        <begin position="346"/>
        <end position="408"/>
    </location>
</feature>
<evidence type="ECO:0000313" key="6">
    <source>
        <dbReference type="Proteomes" id="UP000054248"/>
    </source>
</evidence>
<dbReference type="Pfam" id="PF14604">
    <property type="entry name" value="SH3_9"/>
    <property type="match status" value="1"/>
</dbReference>
<feature type="compositionally biased region" description="Basic residues" evidence="3">
    <location>
        <begin position="161"/>
        <end position="174"/>
    </location>
</feature>
<proteinExistence type="predicted"/>
<evidence type="ECO:0000259" key="4">
    <source>
        <dbReference type="PROSITE" id="PS50002"/>
    </source>
</evidence>
<dbReference type="OrthoDB" id="3266577at2759"/>
<evidence type="ECO:0000313" key="5">
    <source>
        <dbReference type="EMBL" id="KIO33495.1"/>
    </source>
</evidence>
<dbReference type="SUPFAM" id="SSF50044">
    <property type="entry name" value="SH3-domain"/>
    <property type="match status" value="1"/>
</dbReference>
<sequence>MNAKLEAEEKKRAEAEAKERLRKENEEKRAREKVEEVERIIMTEEEKQRKREKEERREAEEERARKEREEAKAKAKAIAEEEQRLRRLAEEANARFATKNQEKGLSGGSTFPSAQRSPLTSNLPRKWASIWRIVDLNRVAYPEGIRCPSVELDNGRIMPGGKHKPSGRGGRRRMGLQSGPFPALSPPKSTGLGLTGFPGRLSATSSLVDERNFRSETTSEERFKASWRKLEQGATSQAANSGLQPSLPPTLHQGHDSSIARGIPKDKELASNDLAEEGQKNSERTAAEVANHQALNAISELSKQMVTLLQEMKELKGEVRELRTAAKSGDRREPSKSPQCENSVQKVSRTATAINQYFIMKQGELDFGPGDVITILDAPQDTPRGWMYGDINVTKRGLFPASYVKLRE</sequence>
<keyword evidence="6" id="KW-1185">Reference proteome</keyword>